<evidence type="ECO:0000313" key="2">
    <source>
        <dbReference type="EMBL" id="KAJ9667693.1"/>
    </source>
</evidence>
<organism evidence="2 3">
    <name type="scientific">Coniosporium apollinis</name>
    <dbReference type="NCBI Taxonomy" id="61459"/>
    <lineage>
        <taxon>Eukaryota</taxon>
        <taxon>Fungi</taxon>
        <taxon>Dikarya</taxon>
        <taxon>Ascomycota</taxon>
        <taxon>Pezizomycotina</taxon>
        <taxon>Dothideomycetes</taxon>
        <taxon>Dothideomycetes incertae sedis</taxon>
        <taxon>Coniosporium</taxon>
    </lineage>
</organism>
<gene>
    <name evidence="2" type="ORF">H2201_002228</name>
</gene>
<name>A0ABQ9P0A5_9PEZI</name>
<feature type="region of interest" description="Disordered" evidence="1">
    <location>
        <begin position="1"/>
        <end position="87"/>
    </location>
</feature>
<reference evidence="2" key="1">
    <citation type="submission" date="2022-10" db="EMBL/GenBank/DDBJ databases">
        <title>Culturing micro-colonial fungi from biological soil crusts in the Mojave desert and describing Neophaeococcomyces mojavensis, and introducing the new genera and species Taxawa tesnikishii.</title>
        <authorList>
            <person name="Kurbessoian T."/>
            <person name="Stajich J.E."/>
        </authorList>
    </citation>
    <scope>NUCLEOTIDE SEQUENCE</scope>
    <source>
        <strain evidence="2">TK_1</strain>
    </source>
</reference>
<dbReference type="Proteomes" id="UP001172684">
    <property type="component" value="Unassembled WGS sequence"/>
</dbReference>
<accession>A0ABQ9P0A5</accession>
<evidence type="ECO:0000313" key="3">
    <source>
        <dbReference type="Proteomes" id="UP001172684"/>
    </source>
</evidence>
<keyword evidence="3" id="KW-1185">Reference proteome</keyword>
<sequence>MPEMQGAPHGSNAEASKDEIKSFGKEIKDKITGKDKPSGVEDKSGPHLGASSKDDKDDTMKSTFEGGAAGLSSAKQSGENTSAFTGR</sequence>
<feature type="compositionally biased region" description="Basic and acidic residues" evidence="1">
    <location>
        <begin position="15"/>
        <end position="45"/>
    </location>
</feature>
<protein>
    <submittedName>
        <fullName evidence="2">Uncharacterized protein</fullName>
    </submittedName>
</protein>
<dbReference type="EMBL" id="JAPDRL010000011">
    <property type="protein sequence ID" value="KAJ9667693.1"/>
    <property type="molecule type" value="Genomic_DNA"/>
</dbReference>
<feature type="compositionally biased region" description="Polar residues" evidence="1">
    <location>
        <begin position="73"/>
        <end position="87"/>
    </location>
</feature>
<comment type="caution">
    <text evidence="2">The sequence shown here is derived from an EMBL/GenBank/DDBJ whole genome shotgun (WGS) entry which is preliminary data.</text>
</comment>
<proteinExistence type="predicted"/>
<evidence type="ECO:0000256" key="1">
    <source>
        <dbReference type="SAM" id="MobiDB-lite"/>
    </source>
</evidence>